<proteinExistence type="predicted"/>
<dbReference type="PANTHER" id="PTHR42855:SF2">
    <property type="entry name" value="DRUG RESISTANCE ABC TRANSPORTER,ATP-BINDING PROTEIN"/>
    <property type="match status" value="1"/>
</dbReference>
<keyword evidence="1" id="KW-0547">Nucleotide-binding</keyword>
<dbReference type="SUPFAM" id="SSF52540">
    <property type="entry name" value="P-loop containing nucleoside triphosphate hydrolases"/>
    <property type="match status" value="2"/>
</dbReference>
<dbReference type="NCBIfam" id="NF000355">
    <property type="entry name" value="ribo_prot_ABC_F"/>
    <property type="match status" value="1"/>
</dbReference>
<dbReference type="PROSITE" id="PS00211">
    <property type="entry name" value="ABC_TRANSPORTER_1"/>
    <property type="match status" value="2"/>
</dbReference>
<evidence type="ECO:0000256" key="3">
    <source>
        <dbReference type="SAM" id="Coils"/>
    </source>
</evidence>
<name>A0A9X4NYK2_9LACT</name>
<reference evidence="5" key="1">
    <citation type="submission" date="2022-06" db="EMBL/GenBank/DDBJ databases">
        <title>Lactococcus from bovine mastitis in China.</title>
        <authorList>
            <person name="Lin Y."/>
            <person name="Han B."/>
        </authorList>
    </citation>
    <scope>NUCLEOTIDE SEQUENCE</scope>
    <source>
        <strain evidence="5">Ningxia-I-26</strain>
    </source>
</reference>
<protein>
    <submittedName>
        <fullName evidence="5">ATP-binding cassette domain-containing protein</fullName>
    </submittedName>
</protein>
<dbReference type="SMART" id="SM00382">
    <property type="entry name" value="AAA"/>
    <property type="match status" value="2"/>
</dbReference>
<comment type="caution">
    <text evidence="5">The sequence shown here is derived from an EMBL/GenBank/DDBJ whole genome shotgun (WGS) entry which is preliminary data.</text>
</comment>
<evidence type="ECO:0000313" key="5">
    <source>
        <dbReference type="EMBL" id="MDG6145336.1"/>
    </source>
</evidence>
<dbReference type="PANTHER" id="PTHR42855">
    <property type="entry name" value="ABC TRANSPORTER ATP-BINDING SUBUNIT"/>
    <property type="match status" value="1"/>
</dbReference>
<sequence>MDLSLELKKVYLSFKDQEILNIEHLSVYDGEKIGIIGANGQGKSTLLDLISGQLKADAGTIEQYIEFKYLKQIGEETGDELDYEWLSRMQVPMQDYDDLSGGQQRKFMLSQVFSQYPQGMLLDEPTTHLDQESVDELIREIQYYHGTMLIVSHNRYFLNATVQKIWEITEGKVVIYNGNYDDYEYEKEKAALEIARYNEKLVKEKKLLERAIANKEAKISKQADNVAKNLKRSIKPDRYSATKSKDSVQKAAYRQVKAMNTRLSKLGDFEKIEEERELNFPLPQSLILYNKFPIMADGLTIKGGEKILLDRINFQFPLGKVIALSGPNGSGKSSLLRRIIEGDKHLILSPKLKIVSYGQRDYELQSELPLLQYLTKQSDYDTGLIRSLLAQLGFNHSQMRTSVNKLSGGQATKVVLAETFIQPSNLLILDEPTNFIDLGTIKALERFIKAYQGTIILTSHDREFVEKVADVKYEISEGKLYQVN</sequence>
<gene>
    <name evidence="5" type="ORF">NF717_06640</name>
</gene>
<evidence type="ECO:0000256" key="2">
    <source>
        <dbReference type="ARBA" id="ARBA00022840"/>
    </source>
</evidence>
<accession>A0A9X4NYK2</accession>
<feature type="coiled-coil region" evidence="3">
    <location>
        <begin position="180"/>
        <end position="225"/>
    </location>
</feature>
<dbReference type="InterPro" id="IPR027417">
    <property type="entry name" value="P-loop_NTPase"/>
</dbReference>
<feature type="domain" description="ABC transporter" evidence="4">
    <location>
        <begin position="5"/>
        <end position="195"/>
    </location>
</feature>
<keyword evidence="6" id="KW-1185">Reference proteome</keyword>
<evidence type="ECO:0000259" key="4">
    <source>
        <dbReference type="PROSITE" id="PS50893"/>
    </source>
</evidence>
<dbReference type="RefSeq" id="WP_279360271.1">
    <property type="nucleotide sequence ID" value="NZ_JAMWDY010000006.1"/>
</dbReference>
<dbReference type="Gene3D" id="3.40.50.300">
    <property type="entry name" value="P-loop containing nucleotide triphosphate hydrolases"/>
    <property type="match status" value="3"/>
</dbReference>
<dbReference type="GO" id="GO:0016887">
    <property type="term" value="F:ATP hydrolysis activity"/>
    <property type="evidence" value="ECO:0007669"/>
    <property type="project" value="InterPro"/>
</dbReference>
<dbReference type="Proteomes" id="UP001153199">
    <property type="component" value="Unassembled WGS sequence"/>
</dbReference>
<dbReference type="AlphaFoldDB" id="A0A9X4NYK2"/>
<dbReference type="EMBL" id="JAMWFV010000007">
    <property type="protein sequence ID" value="MDG6145336.1"/>
    <property type="molecule type" value="Genomic_DNA"/>
</dbReference>
<feature type="domain" description="ABC transporter" evidence="4">
    <location>
        <begin position="294"/>
        <end position="483"/>
    </location>
</feature>
<dbReference type="Pfam" id="PF00005">
    <property type="entry name" value="ABC_tran"/>
    <property type="match status" value="2"/>
</dbReference>
<dbReference type="InterPro" id="IPR051309">
    <property type="entry name" value="ABCF_ATPase"/>
</dbReference>
<dbReference type="CDD" id="cd03221">
    <property type="entry name" value="ABCF_EF-3"/>
    <property type="match status" value="2"/>
</dbReference>
<organism evidence="5 6">
    <name type="scientific">Lactococcus formosensis</name>
    <dbReference type="NCBI Taxonomy" id="1281486"/>
    <lineage>
        <taxon>Bacteria</taxon>
        <taxon>Bacillati</taxon>
        <taxon>Bacillota</taxon>
        <taxon>Bacilli</taxon>
        <taxon>Lactobacillales</taxon>
        <taxon>Streptococcaceae</taxon>
        <taxon>Lactococcus</taxon>
    </lineage>
</organism>
<evidence type="ECO:0000313" key="6">
    <source>
        <dbReference type="Proteomes" id="UP001153199"/>
    </source>
</evidence>
<keyword evidence="3" id="KW-0175">Coiled coil</keyword>
<dbReference type="PROSITE" id="PS50893">
    <property type="entry name" value="ABC_TRANSPORTER_2"/>
    <property type="match status" value="2"/>
</dbReference>
<dbReference type="GO" id="GO:0005524">
    <property type="term" value="F:ATP binding"/>
    <property type="evidence" value="ECO:0007669"/>
    <property type="project" value="UniProtKB-KW"/>
</dbReference>
<keyword evidence="2 5" id="KW-0067">ATP-binding</keyword>
<dbReference type="InterPro" id="IPR003439">
    <property type="entry name" value="ABC_transporter-like_ATP-bd"/>
</dbReference>
<evidence type="ECO:0000256" key="1">
    <source>
        <dbReference type="ARBA" id="ARBA00022741"/>
    </source>
</evidence>
<dbReference type="InterPro" id="IPR003593">
    <property type="entry name" value="AAA+_ATPase"/>
</dbReference>
<dbReference type="InterPro" id="IPR017871">
    <property type="entry name" value="ABC_transporter-like_CS"/>
</dbReference>